<evidence type="ECO:0000313" key="4">
    <source>
        <dbReference type="Proteomes" id="UP001418222"/>
    </source>
</evidence>
<protein>
    <recommendedName>
        <fullName evidence="2">Retrovirus-related Pol polyprotein from transposon TNT 1-94-like beta-barrel domain-containing protein</fullName>
    </recommendedName>
</protein>
<evidence type="ECO:0000313" key="3">
    <source>
        <dbReference type="EMBL" id="KAK8949570.1"/>
    </source>
</evidence>
<dbReference type="AlphaFoldDB" id="A0AAP0BTE6"/>
<keyword evidence="4" id="KW-1185">Reference proteome</keyword>
<feature type="region of interest" description="Disordered" evidence="1">
    <location>
        <begin position="490"/>
        <end position="538"/>
    </location>
</feature>
<name>A0AAP0BTE6_9ASPA</name>
<comment type="caution">
    <text evidence="3">The sequence shown here is derived from an EMBL/GenBank/DDBJ whole genome shotgun (WGS) entry which is preliminary data.</text>
</comment>
<gene>
    <name evidence="3" type="ORF">KSP39_PZI005750</name>
</gene>
<dbReference type="PANTHER" id="PTHR11439">
    <property type="entry name" value="GAG-POL-RELATED RETROTRANSPOSON"/>
    <property type="match status" value="1"/>
</dbReference>
<dbReference type="EMBL" id="JBBWWQ010000004">
    <property type="protein sequence ID" value="KAK8949570.1"/>
    <property type="molecule type" value="Genomic_DNA"/>
</dbReference>
<dbReference type="InterPro" id="IPR054722">
    <property type="entry name" value="PolX-like_BBD"/>
</dbReference>
<dbReference type="CDD" id="cd09272">
    <property type="entry name" value="RNase_HI_RT_Ty1"/>
    <property type="match status" value="1"/>
</dbReference>
<feature type="domain" description="Retrovirus-related Pol polyprotein from transposon TNT 1-94-like beta-barrel" evidence="2">
    <location>
        <begin position="1"/>
        <end position="66"/>
    </location>
</feature>
<reference evidence="3 4" key="1">
    <citation type="journal article" date="2022" name="Nat. Plants">
        <title>Genomes of leafy and leafless Platanthera orchids illuminate the evolution of mycoheterotrophy.</title>
        <authorList>
            <person name="Li M.H."/>
            <person name="Liu K.W."/>
            <person name="Li Z."/>
            <person name="Lu H.C."/>
            <person name="Ye Q.L."/>
            <person name="Zhang D."/>
            <person name="Wang J.Y."/>
            <person name="Li Y.F."/>
            <person name="Zhong Z.M."/>
            <person name="Liu X."/>
            <person name="Yu X."/>
            <person name="Liu D.K."/>
            <person name="Tu X.D."/>
            <person name="Liu B."/>
            <person name="Hao Y."/>
            <person name="Liao X.Y."/>
            <person name="Jiang Y.T."/>
            <person name="Sun W.H."/>
            <person name="Chen J."/>
            <person name="Chen Y.Q."/>
            <person name="Ai Y."/>
            <person name="Zhai J.W."/>
            <person name="Wu S.S."/>
            <person name="Zhou Z."/>
            <person name="Hsiao Y.Y."/>
            <person name="Wu W.L."/>
            <person name="Chen Y.Y."/>
            <person name="Lin Y.F."/>
            <person name="Hsu J.L."/>
            <person name="Li C.Y."/>
            <person name="Wang Z.W."/>
            <person name="Zhao X."/>
            <person name="Zhong W.Y."/>
            <person name="Ma X.K."/>
            <person name="Ma L."/>
            <person name="Huang J."/>
            <person name="Chen G.Z."/>
            <person name="Huang M.Z."/>
            <person name="Huang L."/>
            <person name="Peng D.H."/>
            <person name="Luo Y.B."/>
            <person name="Zou S.Q."/>
            <person name="Chen S.P."/>
            <person name="Lan S."/>
            <person name="Tsai W.C."/>
            <person name="Van de Peer Y."/>
            <person name="Liu Z.J."/>
        </authorList>
    </citation>
    <scope>NUCLEOTIDE SEQUENCE [LARGE SCALE GENOMIC DNA]</scope>
    <source>
        <strain evidence="3">Lor287</strain>
    </source>
</reference>
<feature type="compositionally biased region" description="Low complexity" evidence="1">
    <location>
        <begin position="492"/>
        <end position="527"/>
    </location>
</feature>
<dbReference type="Proteomes" id="UP001418222">
    <property type="component" value="Unassembled WGS sequence"/>
</dbReference>
<proteinExistence type="predicted"/>
<organism evidence="3 4">
    <name type="scientific">Platanthera zijinensis</name>
    <dbReference type="NCBI Taxonomy" id="2320716"/>
    <lineage>
        <taxon>Eukaryota</taxon>
        <taxon>Viridiplantae</taxon>
        <taxon>Streptophyta</taxon>
        <taxon>Embryophyta</taxon>
        <taxon>Tracheophyta</taxon>
        <taxon>Spermatophyta</taxon>
        <taxon>Magnoliopsida</taxon>
        <taxon>Liliopsida</taxon>
        <taxon>Asparagales</taxon>
        <taxon>Orchidaceae</taxon>
        <taxon>Orchidoideae</taxon>
        <taxon>Orchideae</taxon>
        <taxon>Orchidinae</taxon>
        <taxon>Platanthera</taxon>
    </lineage>
</organism>
<dbReference type="PANTHER" id="PTHR11439:SF509">
    <property type="entry name" value="RNA-DIRECTED DNA POLYMERASE"/>
    <property type="match status" value="1"/>
</dbReference>
<evidence type="ECO:0000259" key="2">
    <source>
        <dbReference type="Pfam" id="PF22936"/>
    </source>
</evidence>
<dbReference type="Pfam" id="PF22936">
    <property type="entry name" value="Pol_BBD"/>
    <property type="match status" value="1"/>
</dbReference>
<sequence length="575" mass="65447">MIESKDNFTSFKAKLGPKVIFGDSNFGQTKEYGAVQIWSVTFKKVDYVEGLKYNLISISQLCDEGYKVTFFKSSCKIKSEDNTTVLTGKRKGLWYPGCRVDRKSTSGTCQFLGDRLVSWFCKKQTSVSTSTAEAEYMAADRRTEIGLLRNRRPEFSIFQIVLGYFFPIRDRRTELDALQYRRTEIDDVEDLSDSFRSPDHRTKFNDLSFSASNPNIKIIFRSSFSFAHSYFLQRFSSLQTLLHLVVFVHFCRKNMAASVAILAAMKFDTGFDIDMDSFEGSDQIFKDILELFKEQQLMTIMTTRMKLAADEIKEWVYTVHNLDQNTMVGSISGTQVSRTPALLTEVFQLSTGHDTVELSREEFSTMLDRMRHSAANPNKLLKKNLSVEYRFLADVVGKVLLAKHSAHDTISRYQFCLMAVIVDKKHLNWGGLIFDLIKKKINKNLVNFGRILGLFLHNRCPQLLASNGMHINASKRLSCALFGKWDRQIAKPSRGPTATTTSGTRTVPVTSPQATSPLEELSASSSSPPSPPPASSPFRSCRNLKAYREISWGDIRAKLQQEWLWWSKLYTFDCA</sequence>
<accession>A0AAP0BTE6</accession>
<evidence type="ECO:0000256" key="1">
    <source>
        <dbReference type="SAM" id="MobiDB-lite"/>
    </source>
</evidence>